<dbReference type="InterPro" id="IPR029069">
    <property type="entry name" value="HotDog_dom_sf"/>
</dbReference>
<name>A0ABP9DKR6_9BACT</name>
<dbReference type="Gene3D" id="3.10.129.10">
    <property type="entry name" value="Hotdog Thioesterase"/>
    <property type="match status" value="1"/>
</dbReference>
<protein>
    <submittedName>
        <fullName evidence="3">YbgC/FadM family acyl-CoA thioesterase</fullName>
    </submittedName>
</protein>
<dbReference type="Pfam" id="PF13279">
    <property type="entry name" value="4HBT_2"/>
    <property type="match status" value="1"/>
</dbReference>
<keyword evidence="4" id="KW-1185">Reference proteome</keyword>
<dbReference type="PANTHER" id="PTHR31793:SF24">
    <property type="entry name" value="LONG-CHAIN ACYL-COA THIOESTERASE FADM"/>
    <property type="match status" value="1"/>
</dbReference>
<accession>A0ABP9DKR6</accession>
<dbReference type="CDD" id="cd00586">
    <property type="entry name" value="4HBT"/>
    <property type="match status" value="1"/>
</dbReference>
<comment type="similarity">
    <text evidence="1">Belongs to the 4-hydroxybenzoyl-CoA thioesterase family.</text>
</comment>
<evidence type="ECO:0000256" key="1">
    <source>
        <dbReference type="ARBA" id="ARBA00005953"/>
    </source>
</evidence>
<dbReference type="Proteomes" id="UP001500298">
    <property type="component" value="Unassembled WGS sequence"/>
</dbReference>
<organism evidence="3 4">
    <name type="scientific">Algivirga pacifica</name>
    <dbReference type="NCBI Taxonomy" id="1162670"/>
    <lineage>
        <taxon>Bacteria</taxon>
        <taxon>Pseudomonadati</taxon>
        <taxon>Bacteroidota</taxon>
        <taxon>Cytophagia</taxon>
        <taxon>Cytophagales</taxon>
        <taxon>Flammeovirgaceae</taxon>
        <taxon>Algivirga</taxon>
    </lineage>
</organism>
<dbReference type="SUPFAM" id="SSF54637">
    <property type="entry name" value="Thioesterase/thiol ester dehydrase-isomerase"/>
    <property type="match status" value="1"/>
</dbReference>
<dbReference type="InterPro" id="IPR050563">
    <property type="entry name" value="4-hydroxybenzoyl-CoA_TE"/>
</dbReference>
<gene>
    <name evidence="3" type="ORF">GCM10023331_32750</name>
</gene>
<sequence>MEQTTEQIRTSKTYIPVRGYHLDAFNHVNNARYLEFLEEARWAHFEASDEWGKMLRQGLAPVIVHYDISYKYPATLGQILEVHTSFESAGNTSMAIRQKIYLKGTDTLVINAKVTFVLFDQKTEQAVTISEDLVERMKS</sequence>
<proteinExistence type="inferred from homology"/>
<evidence type="ECO:0000313" key="3">
    <source>
        <dbReference type="EMBL" id="GAA4845423.1"/>
    </source>
</evidence>
<dbReference type="NCBIfam" id="TIGR00051">
    <property type="entry name" value="YbgC/FadM family acyl-CoA thioesterase"/>
    <property type="match status" value="1"/>
</dbReference>
<comment type="caution">
    <text evidence="3">The sequence shown here is derived from an EMBL/GenBank/DDBJ whole genome shotgun (WGS) entry which is preliminary data.</text>
</comment>
<keyword evidence="2" id="KW-0378">Hydrolase</keyword>
<evidence type="ECO:0000256" key="2">
    <source>
        <dbReference type="ARBA" id="ARBA00022801"/>
    </source>
</evidence>
<dbReference type="InterPro" id="IPR006684">
    <property type="entry name" value="YbgC/YbaW"/>
</dbReference>
<dbReference type="PANTHER" id="PTHR31793">
    <property type="entry name" value="4-HYDROXYBENZOYL-COA THIOESTERASE FAMILY MEMBER"/>
    <property type="match status" value="1"/>
</dbReference>
<dbReference type="RefSeq" id="WP_345373743.1">
    <property type="nucleotide sequence ID" value="NZ_BAABJX010000052.1"/>
</dbReference>
<reference evidence="4" key="1">
    <citation type="journal article" date="2019" name="Int. J. Syst. Evol. Microbiol.">
        <title>The Global Catalogue of Microorganisms (GCM) 10K type strain sequencing project: providing services to taxonomists for standard genome sequencing and annotation.</title>
        <authorList>
            <consortium name="The Broad Institute Genomics Platform"/>
            <consortium name="The Broad Institute Genome Sequencing Center for Infectious Disease"/>
            <person name="Wu L."/>
            <person name="Ma J."/>
        </authorList>
    </citation>
    <scope>NUCLEOTIDE SEQUENCE [LARGE SCALE GENOMIC DNA]</scope>
    <source>
        <strain evidence="4">JCM 18326</strain>
    </source>
</reference>
<evidence type="ECO:0000313" key="4">
    <source>
        <dbReference type="Proteomes" id="UP001500298"/>
    </source>
</evidence>
<dbReference type="EMBL" id="BAABJX010000052">
    <property type="protein sequence ID" value="GAA4845423.1"/>
    <property type="molecule type" value="Genomic_DNA"/>
</dbReference>